<evidence type="ECO:0000256" key="8">
    <source>
        <dbReference type="ARBA" id="ARBA00022728"/>
    </source>
</evidence>
<gene>
    <name evidence="15" type="ORF">AMSG_06360</name>
</gene>
<evidence type="ECO:0000256" key="5">
    <source>
        <dbReference type="ARBA" id="ARBA00022552"/>
    </source>
</evidence>
<evidence type="ECO:0000256" key="9">
    <source>
        <dbReference type="ARBA" id="ARBA00022884"/>
    </source>
</evidence>
<dbReference type="STRING" id="461836.A0A0L0DD04"/>
<keyword evidence="7" id="KW-0819">tRNA processing</keyword>
<keyword evidence="9 13" id="KW-0694">RNA-binding</keyword>
<dbReference type="InterPro" id="IPR016487">
    <property type="entry name" value="Lsm6/sSmF"/>
</dbReference>
<reference evidence="15 16" key="1">
    <citation type="submission" date="2010-05" db="EMBL/GenBank/DDBJ databases">
        <title>The Genome Sequence of Thecamonas trahens ATCC 50062.</title>
        <authorList>
            <consortium name="The Broad Institute Genome Sequencing Platform"/>
            <person name="Russ C."/>
            <person name="Cuomo C."/>
            <person name="Shea T."/>
            <person name="Young S.K."/>
            <person name="Zeng Q."/>
            <person name="Koehrsen M."/>
            <person name="Haas B."/>
            <person name="Borodovsky M."/>
            <person name="Guigo R."/>
            <person name="Alvarado L."/>
            <person name="Berlin A."/>
            <person name="Bochicchio J."/>
            <person name="Borenstein D."/>
            <person name="Chapman S."/>
            <person name="Chen Z."/>
            <person name="Freedman E."/>
            <person name="Gellesch M."/>
            <person name="Goldberg J."/>
            <person name="Griggs A."/>
            <person name="Gujja S."/>
            <person name="Heilman E."/>
            <person name="Heiman D."/>
            <person name="Hepburn T."/>
            <person name="Howarth C."/>
            <person name="Jen D."/>
            <person name="Larson L."/>
            <person name="Mehta T."/>
            <person name="Park D."/>
            <person name="Pearson M."/>
            <person name="Roberts A."/>
            <person name="Saif S."/>
            <person name="Shenoy N."/>
            <person name="Sisk P."/>
            <person name="Stolte C."/>
            <person name="Sykes S."/>
            <person name="Thomson T."/>
            <person name="Walk T."/>
            <person name="White J."/>
            <person name="Yandava C."/>
            <person name="Burger G."/>
            <person name="Gray M.W."/>
            <person name="Holland P.W.H."/>
            <person name="King N."/>
            <person name="Lang F.B.F."/>
            <person name="Roger A.J."/>
            <person name="Ruiz-Trillo I."/>
            <person name="Lander E."/>
            <person name="Nusbaum C."/>
        </authorList>
    </citation>
    <scope>NUCLEOTIDE SEQUENCE [LARGE SCALE GENOMIC DNA]</scope>
    <source>
        <strain evidence="15 16">ATCC 50062</strain>
    </source>
</reference>
<evidence type="ECO:0000313" key="16">
    <source>
        <dbReference type="Proteomes" id="UP000054408"/>
    </source>
</evidence>
<dbReference type="GO" id="GO:0005688">
    <property type="term" value="C:U6 snRNP"/>
    <property type="evidence" value="ECO:0007669"/>
    <property type="project" value="TreeGrafter"/>
</dbReference>
<keyword evidence="4" id="KW-0963">Cytoplasm</keyword>
<dbReference type="Pfam" id="PF01423">
    <property type="entry name" value="LSM"/>
    <property type="match status" value="1"/>
</dbReference>
<dbReference type="PANTHER" id="PTHR11021:SF1">
    <property type="entry name" value="U6 SNRNA-ASSOCIATED SM-LIKE PROTEIN LSM6"/>
    <property type="match status" value="1"/>
</dbReference>
<dbReference type="OMA" id="EQTVEYV"/>
<sequence>MTPSEFLATVLGRPVEVKLDTGVVYKGVLASLDGFMNLVLEQTEEFVNGKKTRAYGDAFLRGNNVTYISLQKGAAA</sequence>
<dbReference type="InterPro" id="IPR010920">
    <property type="entry name" value="LSM_dom_sf"/>
</dbReference>
<evidence type="ECO:0000256" key="2">
    <source>
        <dbReference type="ARBA" id="ARBA00004496"/>
    </source>
</evidence>
<evidence type="ECO:0000256" key="10">
    <source>
        <dbReference type="ARBA" id="ARBA00023187"/>
    </source>
</evidence>
<dbReference type="Proteomes" id="UP000054408">
    <property type="component" value="Unassembled WGS sequence"/>
</dbReference>
<name>A0A0L0DD04_THETB</name>
<dbReference type="EMBL" id="GL349460">
    <property type="protein sequence ID" value="KNC50214.1"/>
    <property type="molecule type" value="Genomic_DNA"/>
</dbReference>
<dbReference type="GO" id="GO:0005732">
    <property type="term" value="C:sno(s)RNA-containing ribonucleoprotein complex"/>
    <property type="evidence" value="ECO:0007669"/>
    <property type="project" value="TreeGrafter"/>
</dbReference>
<dbReference type="CDD" id="cd01726">
    <property type="entry name" value="LSm6"/>
    <property type="match status" value="1"/>
</dbReference>
<dbReference type="FunFam" id="2.30.30.100:FF:000037">
    <property type="entry name" value="U6 snRNA-associated Sm-like protein LSm6"/>
    <property type="match status" value="1"/>
</dbReference>
<dbReference type="eggNOG" id="KOG1783">
    <property type="taxonomic scope" value="Eukaryota"/>
</dbReference>
<evidence type="ECO:0000256" key="7">
    <source>
        <dbReference type="ARBA" id="ARBA00022694"/>
    </source>
</evidence>
<evidence type="ECO:0000313" key="15">
    <source>
        <dbReference type="EMBL" id="KNC50214.1"/>
    </source>
</evidence>
<dbReference type="GO" id="GO:0008033">
    <property type="term" value="P:tRNA processing"/>
    <property type="evidence" value="ECO:0007669"/>
    <property type="project" value="UniProtKB-KW"/>
</dbReference>
<dbReference type="GO" id="GO:0003723">
    <property type="term" value="F:RNA binding"/>
    <property type="evidence" value="ECO:0007669"/>
    <property type="project" value="UniProtKB-UniRule"/>
</dbReference>
<dbReference type="Gene3D" id="2.30.30.100">
    <property type="match status" value="1"/>
</dbReference>
<evidence type="ECO:0000256" key="13">
    <source>
        <dbReference type="PIRNR" id="PIRNR006609"/>
    </source>
</evidence>
<dbReference type="SUPFAM" id="SSF50182">
    <property type="entry name" value="Sm-like ribonucleoproteins"/>
    <property type="match status" value="1"/>
</dbReference>
<dbReference type="SMART" id="SM00651">
    <property type="entry name" value="Sm"/>
    <property type="match status" value="1"/>
</dbReference>
<keyword evidence="5" id="KW-0698">rRNA processing</keyword>
<comment type="subcellular location">
    <subcellularLocation>
        <location evidence="2">Cytoplasm</location>
    </subcellularLocation>
    <subcellularLocation>
        <location evidence="1 13">Nucleus</location>
    </subcellularLocation>
</comment>
<keyword evidence="8 13" id="KW-0747">Spliceosome</keyword>
<protein>
    <submittedName>
        <fullName evidence="15">U6 snRNA-associated Sm-like protein LSm6</fullName>
    </submittedName>
</protein>
<dbReference type="GO" id="GO:0005730">
    <property type="term" value="C:nucleolus"/>
    <property type="evidence" value="ECO:0007669"/>
    <property type="project" value="TreeGrafter"/>
</dbReference>
<comment type="similarity">
    <text evidence="3 13">Belongs to the snRNP Sm proteins family. SmF/LSm6 subfamily.</text>
</comment>
<dbReference type="GO" id="GO:0005681">
    <property type="term" value="C:spliceosomal complex"/>
    <property type="evidence" value="ECO:0007669"/>
    <property type="project" value="UniProtKB-KW"/>
</dbReference>
<accession>A0A0L0DD04</accession>
<dbReference type="RefSeq" id="XP_013757049.1">
    <property type="nucleotide sequence ID" value="XM_013901595.1"/>
</dbReference>
<keyword evidence="16" id="KW-1185">Reference proteome</keyword>
<keyword evidence="10 13" id="KW-0508">mRNA splicing</keyword>
<dbReference type="PIRSF" id="PIRSF006609">
    <property type="entry name" value="snRNP_SmF"/>
    <property type="match status" value="1"/>
</dbReference>
<dbReference type="InterPro" id="IPR047575">
    <property type="entry name" value="Sm"/>
</dbReference>
<keyword evidence="11 13" id="KW-0539">Nucleus</keyword>
<dbReference type="GO" id="GO:0030490">
    <property type="term" value="P:maturation of SSU-rRNA"/>
    <property type="evidence" value="ECO:0007669"/>
    <property type="project" value="TreeGrafter"/>
</dbReference>
<evidence type="ECO:0000259" key="14">
    <source>
        <dbReference type="PROSITE" id="PS52002"/>
    </source>
</evidence>
<evidence type="ECO:0000256" key="1">
    <source>
        <dbReference type="ARBA" id="ARBA00004123"/>
    </source>
</evidence>
<dbReference type="InterPro" id="IPR001163">
    <property type="entry name" value="Sm_dom_euk/arc"/>
</dbReference>
<dbReference type="AlphaFoldDB" id="A0A0L0DD04"/>
<dbReference type="OrthoDB" id="268799at2759"/>
<feature type="domain" description="Sm" evidence="14">
    <location>
        <begin position="2"/>
        <end position="74"/>
    </location>
</feature>
<evidence type="ECO:0000256" key="3">
    <source>
        <dbReference type="ARBA" id="ARBA00007927"/>
    </source>
</evidence>
<dbReference type="GeneID" id="25565538"/>
<evidence type="ECO:0000256" key="11">
    <source>
        <dbReference type="ARBA" id="ARBA00023242"/>
    </source>
</evidence>
<evidence type="ECO:0000256" key="6">
    <source>
        <dbReference type="ARBA" id="ARBA00022664"/>
    </source>
</evidence>
<keyword evidence="12 13" id="KW-0687">Ribonucleoprotein</keyword>
<proteinExistence type="inferred from homology"/>
<evidence type="ECO:0000256" key="12">
    <source>
        <dbReference type="ARBA" id="ARBA00023274"/>
    </source>
</evidence>
<organism evidence="15 16">
    <name type="scientific">Thecamonas trahens ATCC 50062</name>
    <dbReference type="NCBI Taxonomy" id="461836"/>
    <lineage>
        <taxon>Eukaryota</taxon>
        <taxon>Apusozoa</taxon>
        <taxon>Apusomonadida</taxon>
        <taxon>Apusomonadidae</taxon>
        <taxon>Thecamonas</taxon>
    </lineage>
</organism>
<dbReference type="GO" id="GO:0046540">
    <property type="term" value="C:U4/U6 x U5 tri-snRNP complex"/>
    <property type="evidence" value="ECO:0007669"/>
    <property type="project" value="TreeGrafter"/>
</dbReference>
<dbReference type="GO" id="GO:0000932">
    <property type="term" value="C:P-body"/>
    <property type="evidence" value="ECO:0007669"/>
    <property type="project" value="TreeGrafter"/>
</dbReference>
<dbReference type="GO" id="GO:0000398">
    <property type="term" value="P:mRNA splicing, via spliceosome"/>
    <property type="evidence" value="ECO:0007669"/>
    <property type="project" value="InterPro"/>
</dbReference>
<dbReference type="PANTHER" id="PTHR11021">
    <property type="entry name" value="SMALL NUCLEAR RIBONUCLEOPROTEIN F SNRNP-F"/>
    <property type="match status" value="1"/>
</dbReference>
<keyword evidence="6 13" id="KW-0507">mRNA processing</keyword>
<dbReference type="PROSITE" id="PS52002">
    <property type="entry name" value="SM"/>
    <property type="match status" value="1"/>
</dbReference>
<evidence type="ECO:0000256" key="4">
    <source>
        <dbReference type="ARBA" id="ARBA00022490"/>
    </source>
</evidence>